<dbReference type="STRING" id="3476.A0A2P5B7M1"/>
<dbReference type="Proteomes" id="UP000237105">
    <property type="component" value="Unassembled WGS sequence"/>
</dbReference>
<gene>
    <name evidence="3" type="ORF">PanWU01x14_264450</name>
</gene>
<feature type="domain" description="Disease resistance R13L4/SHOC-2-like LRR" evidence="2">
    <location>
        <begin position="2"/>
        <end position="57"/>
    </location>
</feature>
<dbReference type="SUPFAM" id="SSF52058">
    <property type="entry name" value="L domain-like"/>
    <property type="match status" value="1"/>
</dbReference>
<sequence>MIHLWYLGLRGAGISKLPESVGNLRNLHTLDLRNNTGLQLPRTISSLVLLRHLLLPFICKFVPTFLSWSWSHFSLLTLANIETLKYIKSGDLSNTMKGTN</sequence>
<dbReference type="OrthoDB" id="687531at2759"/>
<dbReference type="Pfam" id="PF23598">
    <property type="entry name" value="LRR_14"/>
    <property type="match status" value="1"/>
</dbReference>
<evidence type="ECO:0000313" key="3">
    <source>
        <dbReference type="EMBL" id="PON44756.1"/>
    </source>
</evidence>
<keyword evidence="4" id="KW-1185">Reference proteome</keyword>
<evidence type="ECO:0000259" key="2">
    <source>
        <dbReference type="Pfam" id="PF23598"/>
    </source>
</evidence>
<dbReference type="PANTHER" id="PTHR47186">
    <property type="entry name" value="LEUCINE-RICH REPEAT-CONTAINING PROTEIN 57"/>
    <property type="match status" value="1"/>
</dbReference>
<dbReference type="InterPro" id="IPR032675">
    <property type="entry name" value="LRR_dom_sf"/>
</dbReference>
<comment type="caution">
    <text evidence="3">The sequence shown here is derived from an EMBL/GenBank/DDBJ whole genome shotgun (WGS) entry which is preliminary data.</text>
</comment>
<reference evidence="4" key="1">
    <citation type="submission" date="2016-06" db="EMBL/GenBank/DDBJ databases">
        <title>Parallel loss of symbiosis genes in relatives of nitrogen-fixing non-legume Parasponia.</title>
        <authorList>
            <person name="Van Velzen R."/>
            <person name="Holmer R."/>
            <person name="Bu F."/>
            <person name="Rutten L."/>
            <person name="Van Zeijl A."/>
            <person name="Liu W."/>
            <person name="Santuari L."/>
            <person name="Cao Q."/>
            <person name="Sharma T."/>
            <person name="Shen D."/>
            <person name="Roswanjaya Y."/>
            <person name="Wardhani T."/>
            <person name="Kalhor M.S."/>
            <person name="Jansen J."/>
            <person name="Van den Hoogen J."/>
            <person name="Gungor B."/>
            <person name="Hartog M."/>
            <person name="Hontelez J."/>
            <person name="Verver J."/>
            <person name="Yang W.-C."/>
            <person name="Schijlen E."/>
            <person name="Repin R."/>
            <person name="Schilthuizen M."/>
            <person name="Schranz E."/>
            <person name="Heidstra R."/>
            <person name="Miyata K."/>
            <person name="Fedorova E."/>
            <person name="Kohlen W."/>
            <person name="Bisseling T."/>
            <person name="Smit S."/>
            <person name="Geurts R."/>
        </authorList>
    </citation>
    <scope>NUCLEOTIDE SEQUENCE [LARGE SCALE GENOMIC DNA]</scope>
    <source>
        <strain evidence="4">cv. WU1-14</strain>
    </source>
</reference>
<dbReference type="EMBL" id="JXTB01000344">
    <property type="protein sequence ID" value="PON44756.1"/>
    <property type="molecule type" value="Genomic_DNA"/>
</dbReference>
<dbReference type="Gene3D" id="3.80.10.10">
    <property type="entry name" value="Ribonuclease Inhibitor"/>
    <property type="match status" value="1"/>
</dbReference>
<evidence type="ECO:0000256" key="1">
    <source>
        <dbReference type="ARBA" id="ARBA00022737"/>
    </source>
</evidence>
<dbReference type="PANTHER" id="PTHR47186:SF57">
    <property type="entry name" value="OS02G0478300 PROTEIN"/>
    <property type="match status" value="1"/>
</dbReference>
<protein>
    <submittedName>
        <fullName evidence="3">LRR domain containing protein</fullName>
    </submittedName>
</protein>
<dbReference type="InterPro" id="IPR055414">
    <property type="entry name" value="LRR_R13L4/SHOC2-like"/>
</dbReference>
<proteinExistence type="predicted"/>
<organism evidence="3 4">
    <name type="scientific">Parasponia andersonii</name>
    <name type="common">Sponia andersonii</name>
    <dbReference type="NCBI Taxonomy" id="3476"/>
    <lineage>
        <taxon>Eukaryota</taxon>
        <taxon>Viridiplantae</taxon>
        <taxon>Streptophyta</taxon>
        <taxon>Embryophyta</taxon>
        <taxon>Tracheophyta</taxon>
        <taxon>Spermatophyta</taxon>
        <taxon>Magnoliopsida</taxon>
        <taxon>eudicotyledons</taxon>
        <taxon>Gunneridae</taxon>
        <taxon>Pentapetalae</taxon>
        <taxon>rosids</taxon>
        <taxon>fabids</taxon>
        <taxon>Rosales</taxon>
        <taxon>Cannabaceae</taxon>
        <taxon>Parasponia</taxon>
    </lineage>
</organism>
<dbReference type="AlphaFoldDB" id="A0A2P5B7M1"/>
<keyword evidence="1" id="KW-0677">Repeat</keyword>
<name>A0A2P5B7M1_PARAD</name>
<accession>A0A2P5B7M1</accession>
<evidence type="ECO:0000313" key="4">
    <source>
        <dbReference type="Proteomes" id="UP000237105"/>
    </source>
</evidence>